<dbReference type="RefSeq" id="WP_109663196.1">
    <property type="nucleotide sequence ID" value="NZ_QGEG01000002.1"/>
</dbReference>
<proteinExistence type="predicted"/>
<feature type="chain" id="PRO_5016311134" evidence="1">
    <location>
        <begin position="21"/>
        <end position="397"/>
    </location>
</feature>
<protein>
    <submittedName>
        <fullName evidence="3">Serine hydrolase</fullName>
    </submittedName>
</protein>
<dbReference type="AlphaFoldDB" id="A0A316LFN2"/>
<organism evidence="3 4">
    <name type="scientific">Flagellimonas aquimarina</name>
    <dbReference type="NCBI Taxonomy" id="2201895"/>
    <lineage>
        <taxon>Bacteria</taxon>
        <taxon>Pseudomonadati</taxon>
        <taxon>Bacteroidota</taxon>
        <taxon>Flavobacteriia</taxon>
        <taxon>Flavobacteriales</taxon>
        <taxon>Flavobacteriaceae</taxon>
        <taxon>Flagellimonas</taxon>
    </lineage>
</organism>
<dbReference type="Pfam" id="PF00144">
    <property type="entry name" value="Beta-lactamase"/>
    <property type="match status" value="1"/>
</dbReference>
<dbReference type="SUPFAM" id="SSF56601">
    <property type="entry name" value="beta-lactamase/transpeptidase-like"/>
    <property type="match status" value="1"/>
</dbReference>
<dbReference type="InterPro" id="IPR050789">
    <property type="entry name" value="Diverse_Enzym_Activities"/>
</dbReference>
<sequence length="397" mass="44315">MRTTQFLMLIIFLSFNTVFAQQNGHRAPEATATEAELSFRDIPYLKEAFIDAAPTDRKDGIPVGELGIDGGNKAVVLKLAQEITDNNDGKFDSFLIVHKGKLLFESYYLRGRIDLPHFQASATKTYTSMALGRAIQMGYLTMNDLDKPLVSFLKELDPSKFVEGVELITLHKALTMSTGIRIPEEQWEEFRKDPSKIKGQQQVQAILEHSAPITPASQHFLYGTGPGLVMQVLEAVVPGSAKDFIRNELLDKMGITNYVWRTQPSGLPEAGWRTNMTSRDMVKWGTLAMNKGKWNGEQLVPEAFLAKATSRILLTGDDDVYGGGKDVSKQGYGYYWWSADLKYGDKTYFSRSAQGGGGQYIILIEELDLMIVVTAHNNDNRTLQIIAESILPAFIKK</sequence>
<keyword evidence="4" id="KW-1185">Reference proteome</keyword>
<keyword evidence="3" id="KW-0378">Hydrolase</keyword>
<name>A0A316LFN2_9FLAO</name>
<evidence type="ECO:0000313" key="4">
    <source>
        <dbReference type="Proteomes" id="UP000245762"/>
    </source>
</evidence>
<gene>
    <name evidence="3" type="ORF">DKG77_11740</name>
</gene>
<evidence type="ECO:0000256" key="1">
    <source>
        <dbReference type="SAM" id="SignalP"/>
    </source>
</evidence>
<dbReference type="OrthoDB" id="1185352at2"/>
<dbReference type="InterPro" id="IPR001466">
    <property type="entry name" value="Beta-lactam-related"/>
</dbReference>
<dbReference type="PANTHER" id="PTHR43283">
    <property type="entry name" value="BETA-LACTAMASE-RELATED"/>
    <property type="match status" value="1"/>
</dbReference>
<reference evidence="3 4" key="1">
    <citation type="submission" date="2018-05" db="EMBL/GenBank/DDBJ databases">
        <title>Complete genome sequence of Flagellimonas aquimarina ECD12 isolated from seaweed Ecklonia cava.</title>
        <authorList>
            <person name="Choi S."/>
            <person name="Seong C."/>
        </authorList>
    </citation>
    <scope>NUCLEOTIDE SEQUENCE [LARGE SCALE GENOMIC DNA]</scope>
    <source>
        <strain evidence="3 4">ECD12</strain>
    </source>
</reference>
<dbReference type="Proteomes" id="UP000245762">
    <property type="component" value="Unassembled WGS sequence"/>
</dbReference>
<evidence type="ECO:0000313" key="3">
    <source>
        <dbReference type="EMBL" id="PWL38900.1"/>
    </source>
</evidence>
<dbReference type="InterPro" id="IPR012338">
    <property type="entry name" value="Beta-lactam/transpept-like"/>
</dbReference>
<keyword evidence="1" id="KW-0732">Signal</keyword>
<evidence type="ECO:0000259" key="2">
    <source>
        <dbReference type="Pfam" id="PF00144"/>
    </source>
</evidence>
<dbReference type="GO" id="GO:0016787">
    <property type="term" value="F:hydrolase activity"/>
    <property type="evidence" value="ECO:0007669"/>
    <property type="project" value="UniProtKB-KW"/>
</dbReference>
<dbReference type="Gene3D" id="3.40.710.10">
    <property type="entry name" value="DD-peptidase/beta-lactamase superfamily"/>
    <property type="match status" value="1"/>
</dbReference>
<dbReference type="PANTHER" id="PTHR43283:SF7">
    <property type="entry name" value="BETA-LACTAMASE-RELATED DOMAIN-CONTAINING PROTEIN"/>
    <property type="match status" value="1"/>
</dbReference>
<comment type="caution">
    <text evidence="3">The sequence shown here is derived from an EMBL/GenBank/DDBJ whole genome shotgun (WGS) entry which is preliminary data.</text>
</comment>
<feature type="signal peptide" evidence="1">
    <location>
        <begin position="1"/>
        <end position="20"/>
    </location>
</feature>
<feature type="domain" description="Beta-lactamase-related" evidence="2">
    <location>
        <begin position="93"/>
        <end position="380"/>
    </location>
</feature>
<accession>A0A316LFN2</accession>
<dbReference type="EMBL" id="QGEG01000002">
    <property type="protein sequence ID" value="PWL38900.1"/>
    <property type="molecule type" value="Genomic_DNA"/>
</dbReference>